<evidence type="ECO:0000313" key="2">
    <source>
        <dbReference type="EMBL" id="ETW56858.1"/>
    </source>
</evidence>
<reference evidence="2 3" key="2">
    <citation type="submission" date="2013-02" db="EMBL/GenBank/DDBJ databases">
        <title>The Genome Sequence of Plasmodium falciparum Palo Alto/Uganda.</title>
        <authorList>
            <consortium name="The Broad Institute Genome Sequencing Platform"/>
            <consortium name="The Broad Institute Genome Sequencing Center for Infectious Disease"/>
            <person name="Neafsey D."/>
            <person name="Cheeseman I."/>
            <person name="Volkman S."/>
            <person name="Adams J."/>
            <person name="Walker B."/>
            <person name="Young S.K."/>
            <person name="Zeng Q."/>
            <person name="Gargeya S."/>
            <person name="Fitzgerald M."/>
            <person name="Haas B."/>
            <person name="Abouelleil A."/>
            <person name="Alvarado L."/>
            <person name="Arachchi H.M."/>
            <person name="Berlin A.M."/>
            <person name="Chapman S.B."/>
            <person name="Dewar J."/>
            <person name="Goldberg J."/>
            <person name="Griggs A."/>
            <person name="Gujja S."/>
            <person name="Hansen M."/>
            <person name="Howarth C."/>
            <person name="Imamovic A."/>
            <person name="Larimer J."/>
            <person name="McCowan C."/>
            <person name="Murphy C."/>
            <person name="Neiman D."/>
            <person name="Pearson M."/>
            <person name="Priest M."/>
            <person name="Roberts A."/>
            <person name="Saif S."/>
            <person name="Shea T."/>
            <person name="Sisk P."/>
            <person name="Sykes S."/>
            <person name="Wortman J."/>
            <person name="Nusbaum C."/>
            <person name="Birren B."/>
        </authorList>
    </citation>
    <scope>NUCLEOTIDE SEQUENCE [LARGE SCALE GENOMIC DNA]</scope>
    <source>
        <strain evidence="2 3">Palo Alto/Uganda</strain>
    </source>
</reference>
<evidence type="ECO:0000256" key="1">
    <source>
        <dbReference type="SAM" id="Phobius"/>
    </source>
</evidence>
<keyword evidence="1" id="KW-1133">Transmembrane helix</keyword>
<keyword evidence="1" id="KW-0472">Membrane</keyword>
<gene>
    <name evidence="2" type="ORF">PFUGPA_01190</name>
</gene>
<protein>
    <submittedName>
        <fullName evidence="2">Uncharacterized protein</fullName>
    </submittedName>
</protein>
<feature type="transmembrane region" description="Helical" evidence="1">
    <location>
        <begin position="24"/>
        <end position="46"/>
    </location>
</feature>
<dbReference type="Proteomes" id="UP000019103">
    <property type="component" value="Unassembled WGS sequence"/>
</dbReference>
<reference evidence="2 3" key="1">
    <citation type="submission" date="2013-02" db="EMBL/GenBank/DDBJ databases">
        <title>The Genome Annotation of Plasmodium falciparum Palo Alto/Uganda.</title>
        <authorList>
            <consortium name="The Broad Institute Genome Sequencing Platform"/>
            <consortium name="The Broad Institute Genome Sequencing Center for Infectious Disease"/>
            <person name="Neafsey D."/>
            <person name="Hoffman S."/>
            <person name="Volkman S."/>
            <person name="Rosenthal P."/>
            <person name="Walker B."/>
            <person name="Young S.K."/>
            <person name="Zeng Q."/>
            <person name="Gargeya S."/>
            <person name="Fitzgerald M."/>
            <person name="Haas B."/>
            <person name="Abouelleil A."/>
            <person name="Allen A.W."/>
            <person name="Alvarado L."/>
            <person name="Arachchi H.M."/>
            <person name="Berlin A.M."/>
            <person name="Chapman S.B."/>
            <person name="Gainer-Dewar J."/>
            <person name="Goldberg J."/>
            <person name="Griggs A."/>
            <person name="Gujja S."/>
            <person name="Hansen M."/>
            <person name="Howarth C."/>
            <person name="Imamovic A."/>
            <person name="Ireland A."/>
            <person name="Larimer J."/>
            <person name="McCowan C."/>
            <person name="Murphy C."/>
            <person name="Pearson M."/>
            <person name="Poon T.W."/>
            <person name="Priest M."/>
            <person name="Roberts A."/>
            <person name="Saif S."/>
            <person name="Shea T."/>
            <person name="Sisk P."/>
            <person name="Sykes S."/>
            <person name="Wortman J."/>
            <person name="Nusbaum C."/>
            <person name="Birren B."/>
        </authorList>
    </citation>
    <scope>NUCLEOTIDE SEQUENCE [LARGE SCALE GENOMIC DNA]</scope>
    <source>
        <strain evidence="2 3">Palo Alto/Uganda</strain>
    </source>
</reference>
<dbReference type="EMBL" id="KI927300">
    <property type="protein sequence ID" value="ETW56858.1"/>
    <property type="molecule type" value="Genomic_DNA"/>
</dbReference>
<name>W4J3I7_PLAFP</name>
<proteinExistence type="predicted"/>
<sequence>MKYWKRFLNVLFIYIKKIKNKDNILFFNIFLIVTLISLFLCIKFLFNNIGYMKYNNNIYMYNTFRIKYFNEFIISILWLI</sequence>
<dbReference type="AlphaFoldDB" id="W4J3I7"/>
<evidence type="ECO:0000313" key="3">
    <source>
        <dbReference type="Proteomes" id="UP000019103"/>
    </source>
</evidence>
<accession>W4J3I7</accession>
<organism evidence="2 3">
    <name type="scientific">Plasmodium falciparum (isolate Palo Alto / Uganda)</name>
    <dbReference type="NCBI Taxonomy" id="57270"/>
    <lineage>
        <taxon>Eukaryota</taxon>
        <taxon>Sar</taxon>
        <taxon>Alveolata</taxon>
        <taxon>Apicomplexa</taxon>
        <taxon>Aconoidasida</taxon>
        <taxon>Haemosporida</taxon>
        <taxon>Plasmodiidae</taxon>
        <taxon>Plasmodium</taxon>
        <taxon>Plasmodium (Laverania)</taxon>
    </lineage>
</organism>
<keyword evidence="1" id="KW-0812">Transmembrane</keyword>